<organism evidence="2 3">
    <name type="scientific">Metabacillus sediminis</name>
    <dbReference type="NCBI Taxonomy" id="3117746"/>
    <lineage>
        <taxon>Bacteria</taxon>
        <taxon>Bacillati</taxon>
        <taxon>Bacillota</taxon>
        <taxon>Bacilli</taxon>
        <taxon>Bacillales</taxon>
        <taxon>Bacillaceae</taxon>
        <taxon>Metabacillus</taxon>
    </lineage>
</organism>
<keyword evidence="1" id="KW-0812">Transmembrane</keyword>
<evidence type="ECO:0000313" key="3">
    <source>
        <dbReference type="Proteomes" id="UP001377337"/>
    </source>
</evidence>
<feature type="transmembrane region" description="Helical" evidence="1">
    <location>
        <begin position="89"/>
        <end position="112"/>
    </location>
</feature>
<dbReference type="RefSeq" id="WP_338780062.1">
    <property type="nucleotide sequence ID" value="NZ_CP147407.1"/>
</dbReference>
<sequence length="273" mass="30296">MDKTVITAIFKKDITQLIRTKNLFVTLIVIPLIFSTVFPVAMSCFVLFADVGSMMDPAMLQLIDKMITGLQAGAMPELNQKFFYIFTNYLYPSLFLLIPIITSSVIAANSFAGEKERRTLESLLFSPITIKELFAGKVLASFIPSVAVSLISFIISGIIINATGFILFEKLIFPSGKWLVLILCLSPLVMIMTILLNVIISAKVKTYQEAQNIGGIIVLPVIGMLVGQLSGLFLLGIELMLMISTAVLLLNVFLFYWIMKFNNRNSLFENQIG</sequence>
<feature type="transmembrane region" description="Helical" evidence="1">
    <location>
        <begin position="178"/>
        <end position="200"/>
    </location>
</feature>
<accession>A0ABZ2NJK9</accession>
<dbReference type="Pfam" id="PF12679">
    <property type="entry name" value="ABC2_membrane_2"/>
    <property type="match status" value="1"/>
</dbReference>
<reference evidence="2 3" key="1">
    <citation type="submission" date="2024-02" db="EMBL/GenBank/DDBJ databases">
        <title>Seven novel Bacillus-like species.</title>
        <authorList>
            <person name="Liu G."/>
        </authorList>
    </citation>
    <scope>NUCLEOTIDE SEQUENCE [LARGE SCALE GENOMIC DNA]</scope>
    <source>
        <strain evidence="2 3">FJAT-52054</strain>
    </source>
</reference>
<feature type="transmembrane region" description="Helical" evidence="1">
    <location>
        <begin position="133"/>
        <end position="166"/>
    </location>
</feature>
<keyword evidence="3" id="KW-1185">Reference proteome</keyword>
<dbReference type="EMBL" id="CP147407">
    <property type="protein sequence ID" value="WXB97559.1"/>
    <property type="molecule type" value="Genomic_DNA"/>
</dbReference>
<feature type="transmembrane region" description="Helical" evidence="1">
    <location>
        <begin position="23"/>
        <end position="49"/>
    </location>
</feature>
<evidence type="ECO:0000256" key="1">
    <source>
        <dbReference type="SAM" id="Phobius"/>
    </source>
</evidence>
<name>A0ABZ2NJK9_9BACI</name>
<keyword evidence="1" id="KW-0472">Membrane</keyword>
<keyword evidence="1" id="KW-1133">Transmembrane helix</keyword>
<dbReference type="Proteomes" id="UP001377337">
    <property type="component" value="Chromosome"/>
</dbReference>
<feature type="transmembrane region" description="Helical" evidence="1">
    <location>
        <begin position="239"/>
        <end position="258"/>
    </location>
</feature>
<protein>
    <submittedName>
        <fullName evidence="2">ABC transporter permease subunit</fullName>
    </submittedName>
</protein>
<gene>
    <name evidence="2" type="ORF">WCV65_03385</name>
</gene>
<feature type="transmembrane region" description="Helical" evidence="1">
    <location>
        <begin position="212"/>
        <end position="233"/>
    </location>
</feature>
<evidence type="ECO:0000313" key="2">
    <source>
        <dbReference type="EMBL" id="WXB97559.1"/>
    </source>
</evidence>
<proteinExistence type="predicted"/>